<dbReference type="GO" id="GO:0032259">
    <property type="term" value="P:methylation"/>
    <property type="evidence" value="ECO:0007669"/>
    <property type="project" value="UniProtKB-KW"/>
</dbReference>
<reference evidence="2 3" key="1">
    <citation type="submission" date="2015-06" db="EMBL/GenBank/DDBJ databases">
        <title>Genome sequencing of Thermotogales isolates from hydrothermal vents.</title>
        <authorList>
            <person name="Haverkamp T.H."/>
            <person name="Kublanov I.V."/>
            <person name="Nesbo C.L."/>
        </authorList>
    </citation>
    <scope>NUCLEOTIDE SEQUENCE [LARGE SCALE GENOMIC DNA]</scope>
    <source>
        <strain evidence="3">ik275mar</strain>
    </source>
</reference>
<keyword evidence="2" id="KW-0489">Methyltransferase</keyword>
<dbReference type="InterPro" id="IPR007848">
    <property type="entry name" value="Small_mtfrase_dom"/>
</dbReference>
<dbReference type="Proteomes" id="UP000242616">
    <property type="component" value="Unassembled WGS sequence"/>
</dbReference>
<dbReference type="InterPro" id="IPR002052">
    <property type="entry name" value="DNA_methylase_N6_adenine_CS"/>
</dbReference>
<dbReference type="Gene3D" id="3.40.50.150">
    <property type="entry name" value="Vaccinia Virus protein VP39"/>
    <property type="match status" value="1"/>
</dbReference>
<name>A0ABX3IIJ5_9BACT</name>
<dbReference type="PROSITE" id="PS00092">
    <property type="entry name" value="N6_MTASE"/>
    <property type="match status" value="1"/>
</dbReference>
<dbReference type="SUPFAM" id="SSF53335">
    <property type="entry name" value="S-adenosyl-L-methionine-dependent methyltransferases"/>
    <property type="match status" value="1"/>
</dbReference>
<dbReference type="InterPro" id="IPR029063">
    <property type="entry name" value="SAM-dependent_MTases_sf"/>
</dbReference>
<dbReference type="Pfam" id="PF05175">
    <property type="entry name" value="MTS"/>
    <property type="match status" value="1"/>
</dbReference>
<dbReference type="EMBL" id="LBFC01000007">
    <property type="protein sequence ID" value="ONN27661.1"/>
    <property type="molecule type" value="Genomic_DNA"/>
</dbReference>
<gene>
    <name evidence="2" type="ORF">XJ44_02705</name>
</gene>
<evidence type="ECO:0000259" key="1">
    <source>
        <dbReference type="Pfam" id="PF05175"/>
    </source>
</evidence>
<feature type="domain" description="Methyltransferase small" evidence="1">
    <location>
        <begin position="38"/>
        <end position="163"/>
    </location>
</feature>
<evidence type="ECO:0000313" key="2">
    <source>
        <dbReference type="EMBL" id="ONN27661.1"/>
    </source>
</evidence>
<accession>A0ABX3IIJ5</accession>
<sequence length="217" mass="24609">MIKLPPFDKNFGKEIKTIDIEGHKPTHASVLLLWYSKPTKNVKKVCELGSGTGFVSFGLEKYYKLEVLGLEILKELYDNALKAIYINKAKKVNFMHIDVKDVKKHLKAESFDMVVFNPPFHFSSTSNKIIREKSRKGSLSILQDFVVSASFLLKNKGLFVTVISPYVLPVFMNLLTSNKLTPQQMCIAYGKKAELVLIRGRKNGGNHLEIDPPVFLY</sequence>
<evidence type="ECO:0000313" key="3">
    <source>
        <dbReference type="Proteomes" id="UP000242616"/>
    </source>
</evidence>
<dbReference type="GO" id="GO:0008168">
    <property type="term" value="F:methyltransferase activity"/>
    <property type="evidence" value="ECO:0007669"/>
    <property type="project" value="UniProtKB-KW"/>
</dbReference>
<dbReference type="PANTHER" id="PTHR47739:SF1">
    <property type="entry name" value="TRNA1(VAL) (ADENINE(37)-N6)-METHYLTRANSFERASE"/>
    <property type="match status" value="1"/>
</dbReference>
<comment type="caution">
    <text evidence="2">The sequence shown here is derived from an EMBL/GenBank/DDBJ whole genome shotgun (WGS) entry which is preliminary data.</text>
</comment>
<keyword evidence="3" id="KW-1185">Reference proteome</keyword>
<dbReference type="CDD" id="cd02440">
    <property type="entry name" value="AdoMet_MTases"/>
    <property type="match status" value="1"/>
</dbReference>
<dbReference type="RefSeq" id="WP_077197981.1">
    <property type="nucleotide sequence ID" value="NZ_LBFC01000007.1"/>
</dbReference>
<protein>
    <submittedName>
        <fullName evidence="2">Methyltransferase</fullName>
    </submittedName>
</protein>
<keyword evidence="2" id="KW-0808">Transferase</keyword>
<dbReference type="PANTHER" id="PTHR47739">
    <property type="entry name" value="TRNA1(VAL) (ADENINE(37)-N6)-METHYLTRANSFERASE"/>
    <property type="match status" value="1"/>
</dbReference>
<proteinExistence type="predicted"/>
<organism evidence="2 3">
    <name type="scientific">Thermosipho affectus</name>
    <dbReference type="NCBI Taxonomy" id="660294"/>
    <lineage>
        <taxon>Bacteria</taxon>
        <taxon>Thermotogati</taxon>
        <taxon>Thermotogota</taxon>
        <taxon>Thermotogae</taxon>
        <taxon>Thermotogales</taxon>
        <taxon>Fervidobacteriaceae</taxon>
        <taxon>Thermosipho</taxon>
    </lineage>
</organism>
<dbReference type="InterPro" id="IPR050210">
    <property type="entry name" value="tRNA_Adenine-N(6)_MTase"/>
</dbReference>